<comment type="subcellular location">
    <subcellularLocation>
        <location evidence="6">Membrane</location>
        <topology evidence="6">Multi-pass membrane protein</topology>
    </subcellularLocation>
</comment>
<keyword evidence="6" id="KW-0406">Ion transport</keyword>
<evidence type="ECO:0000256" key="3">
    <source>
        <dbReference type="ARBA" id="ARBA00022796"/>
    </source>
</evidence>
<sequence length="118" mass="12723">MDMGSGSTSMQMTFYWGKDSELLFSGFPGEKTGMYVLALILVFVIALLVEFLSHTRLTKGGGTNYVANALVQTFIHGVRVGLAFLVMLAVMSFNVGVLIAAVSGHTIGFLFFGTALFR</sequence>
<dbReference type="GO" id="GO:0005886">
    <property type="term" value="C:plasma membrane"/>
    <property type="evidence" value="ECO:0007669"/>
    <property type="project" value="TreeGrafter"/>
</dbReference>
<dbReference type="PANTHER" id="PTHR12483:SF117">
    <property type="entry name" value="COPPER TRANSPORTER 3"/>
    <property type="match status" value="1"/>
</dbReference>
<gene>
    <name evidence="7" type="ORF">IFM89_025305</name>
</gene>
<dbReference type="GO" id="GO:0005375">
    <property type="term" value="F:copper ion transmembrane transporter activity"/>
    <property type="evidence" value="ECO:0007669"/>
    <property type="project" value="UniProtKB-UniRule"/>
</dbReference>
<evidence type="ECO:0000313" key="8">
    <source>
        <dbReference type="Proteomes" id="UP000631114"/>
    </source>
</evidence>
<comment type="caution">
    <text evidence="7">The sequence shown here is derived from an EMBL/GenBank/DDBJ whole genome shotgun (WGS) entry which is preliminary data.</text>
</comment>
<evidence type="ECO:0000256" key="5">
    <source>
        <dbReference type="ARBA" id="ARBA00023136"/>
    </source>
</evidence>
<dbReference type="InterPro" id="IPR007274">
    <property type="entry name" value="Cop_transporter"/>
</dbReference>
<comment type="similarity">
    <text evidence="1 6">Belongs to the copper transporter (Ctr) (TC 1.A.56) family. SLC31A subfamily.</text>
</comment>
<keyword evidence="3 6" id="KW-0187">Copper transport</keyword>
<dbReference type="EMBL" id="JADFTS010000007">
    <property type="protein sequence ID" value="KAF9598113.1"/>
    <property type="molecule type" value="Genomic_DNA"/>
</dbReference>
<keyword evidence="6" id="KW-0813">Transport</keyword>
<keyword evidence="4 6" id="KW-1133">Transmembrane helix</keyword>
<protein>
    <recommendedName>
        <fullName evidence="6">Copper transport protein</fullName>
    </recommendedName>
</protein>
<keyword evidence="8" id="KW-1185">Reference proteome</keyword>
<dbReference type="Proteomes" id="UP000631114">
    <property type="component" value="Unassembled WGS sequence"/>
</dbReference>
<evidence type="ECO:0000256" key="4">
    <source>
        <dbReference type="ARBA" id="ARBA00022989"/>
    </source>
</evidence>
<evidence type="ECO:0000256" key="1">
    <source>
        <dbReference type="ARBA" id="ARBA00006921"/>
    </source>
</evidence>
<dbReference type="Pfam" id="PF04145">
    <property type="entry name" value="Ctr"/>
    <property type="match status" value="2"/>
</dbReference>
<feature type="transmembrane region" description="Helical" evidence="6">
    <location>
        <begin position="32"/>
        <end position="53"/>
    </location>
</feature>
<accession>A0A835HH91</accession>
<proteinExistence type="inferred from homology"/>
<reference evidence="7 8" key="1">
    <citation type="submission" date="2020-10" db="EMBL/GenBank/DDBJ databases">
        <title>The Coptis chinensis genome and diversification of protoberbering-type alkaloids.</title>
        <authorList>
            <person name="Wang B."/>
            <person name="Shu S."/>
            <person name="Song C."/>
            <person name="Liu Y."/>
        </authorList>
    </citation>
    <scope>NUCLEOTIDE SEQUENCE [LARGE SCALE GENOMIC DNA]</scope>
    <source>
        <strain evidence="7">HL-2020</strain>
        <tissue evidence="7">Leaf</tissue>
    </source>
</reference>
<feature type="transmembrane region" description="Helical" evidence="6">
    <location>
        <begin position="97"/>
        <end position="117"/>
    </location>
</feature>
<feature type="transmembrane region" description="Helical" evidence="6">
    <location>
        <begin position="65"/>
        <end position="91"/>
    </location>
</feature>
<keyword evidence="6" id="KW-0186">Copper</keyword>
<dbReference type="OrthoDB" id="73901at2759"/>
<dbReference type="AlphaFoldDB" id="A0A835HH91"/>
<evidence type="ECO:0000313" key="7">
    <source>
        <dbReference type="EMBL" id="KAF9598113.1"/>
    </source>
</evidence>
<evidence type="ECO:0000256" key="2">
    <source>
        <dbReference type="ARBA" id="ARBA00022692"/>
    </source>
</evidence>
<name>A0A835HH91_9MAGN</name>
<organism evidence="7 8">
    <name type="scientific">Coptis chinensis</name>
    <dbReference type="NCBI Taxonomy" id="261450"/>
    <lineage>
        <taxon>Eukaryota</taxon>
        <taxon>Viridiplantae</taxon>
        <taxon>Streptophyta</taxon>
        <taxon>Embryophyta</taxon>
        <taxon>Tracheophyta</taxon>
        <taxon>Spermatophyta</taxon>
        <taxon>Magnoliopsida</taxon>
        <taxon>Ranunculales</taxon>
        <taxon>Ranunculaceae</taxon>
        <taxon>Coptidoideae</taxon>
        <taxon>Coptis</taxon>
    </lineage>
</organism>
<dbReference type="PANTHER" id="PTHR12483">
    <property type="entry name" value="SOLUTE CARRIER FAMILY 31 COPPER TRANSPORTERS"/>
    <property type="match status" value="1"/>
</dbReference>
<evidence type="ECO:0000256" key="6">
    <source>
        <dbReference type="RuleBase" id="RU367022"/>
    </source>
</evidence>
<keyword evidence="5 6" id="KW-0472">Membrane</keyword>
<keyword evidence="2 6" id="KW-0812">Transmembrane</keyword>